<feature type="transmembrane region" description="Helical" evidence="1">
    <location>
        <begin position="127"/>
        <end position="145"/>
    </location>
</feature>
<evidence type="ECO:0000313" key="2">
    <source>
        <dbReference type="EMBL" id="PHN01807.1"/>
    </source>
</evidence>
<name>A0A2D0N015_FLAN2</name>
<feature type="transmembrane region" description="Helical" evidence="1">
    <location>
        <begin position="94"/>
        <end position="115"/>
    </location>
</feature>
<protein>
    <recommendedName>
        <fullName evidence="4">GTP-binding protein</fullName>
    </recommendedName>
</protein>
<dbReference type="Proteomes" id="UP000223913">
    <property type="component" value="Unassembled WGS sequence"/>
</dbReference>
<evidence type="ECO:0000313" key="3">
    <source>
        <dbReference type="Proteomes" id="UP000223913"/>
    </source>
</evidence>
<dbReference type="AlphaFoldDB" id="A0A2D0N015"/>
<accession>A0A2D0N015</accession>
<keyword evidence="3" id="KW-1185">Reference proteome</keyword>
<keyword evidence="1" id="KW-1133">Transmembrane helix</keyword>
<gene>
    <name evidence="2" type="ORF">CRP01_35585</name>
</gene>
<sequence length="169" mass="19413">MDELIKLYHMEKIEIRPRFQYSSPLPPEKVLQALEEALSRENAPINGLVIDHHVYLRIPHEDQHFWSPQLALEVEAAEEGSQINGLFGPRESVWLMYIFFYALMAFLSVIVMIMGFSQLNLGLSARILWALPVLLALFVLAYLTARAGQKLGHDEMHLLYDFFRGAVKS</sequence>
<keyword evidence="1" id="KW-0472">Membrane</keyword>
<keyword evidence="1" id="KW-0812">Transmembrane</keyword>
<proteinExistence type="predicted"/>
<evidence type="ECO:0000256" key="1">
    <source>
        <dbReference type="SAM" id="Phobius"/>
    </source>
</evidence>
<comment type="caution">
    <text evidence="2">The sequence shown here is derived from an EMBL/GenBank/DDBJ whole genome shotgun (WGS) entry which is preliminary data.</text>
</comment>
<evidence type="ECO:0008006" key="4">
    <source>
        <dbReference type="Google" id="ProtNLM"/>
    </source>
</evidence>
<organism evidence="2 3">
    <name type="scientific">Flavilitoribacter nigricans (strain ATCC 23147 / DSM 23189 / NBRC 102662 / NCIMB 1420 / SS-2)</name>
    <name type="common">Lewinella nigricans</name>
    <dbReference type="NCBI Taxonomy" id="1122177"/>
    <lineage>
        <taxon>Bacteria</taxon>
        <taxon>Pseudomonadati</taxon>
        <taxon>Bacteroidota</taxon>
        <taxon>Saprospiria</taxon>
        <taxon>Saprospirales</taxon>
        <taxon>Lewinellaceae</taxon>
        <taxon>Flavilitoribacter</taxon>
    </lineage>
</organism>
<dbReference type="EMBL" id="PDUD01000049">
    <property type="protein sequence ID" value="PHN01807.1"/>
    <property type="molecule type" value="Genomic_DNA"/>
</dbReference>
<reference evidence="2 3" key="1">
    <citation type="submission" date="2017-10" db="EMBL/GenBank/DDBJ databases">
        <title>The draft genome sequence of Lewinella nigricans NBRC 102662.</title>
        <authorList>
            <person name="Wang K."/>
        </authorList>
    </citation>
    <scope>NUCLEOTIDE SEQUENCE [LARGE SCALE GENOMIC DNA]</scope>
    <source>
        <strain evidence="2 3">NBRC 102662</strain>
    </source>
</reference>